<feature type="transmembrane region" description="Helical" evidence="9">
    <location>
        <begin position="298"/>
        <end position="316"/>
    </location>
</feature>
<evidence type="ECO:0000256" key="3">
    <source>
        <dbReference type="ARBA" id="ARBA00022448"/>
    </source>
</evidence>
<organism evidence="11 12">
    <name type="scientific">Spirulina subsalsa FACHB-351</name>
    <dbReference type="NCBI Taxonomy" id="234711"/>
    <lineage>
        <taxon>Bacteria</taxon>
        <taxon>Bacillati</taxon>
        <taxon>Cyanobacteriota</taxon>
        <taxon>Cyanophyceae</taxon>
        <taxon>Spirulinales</taxon>
        <taxon>Spirulinaceae</taxon>
        <taxon>Spirulina</taxon>
    </lineage>
</organism>
<keyword evidence="7 9" id="KW-0472">Membrane</keyword>
<evidence type="ECO:0000256" key="8">
    <source>
        <dbReference type="PROSITE-ProRule" id="PRU00703"/>
    </source>
</evidence>
<keyword evidence="9" id="KW-1003">Cell membrane</keyword>
<dbReference type="Proteomes" id="UP001526426">
    <property type="component" value="Unassembled WGS sequence"/>
</dbReference>
<sequence length="467" mass="51547">MTEQTPPSQTVTRDELRQLVRTQLEMLLEKGNLQGAKALLIPVQPVDIAEAIELLPESMQAIAFRLLSKDEAITVYEYLDSTVQQSLLQEFKRQEVLDIVDQMSPDDRARLFDELPAKVVRQLVAHMSPKERQATALLLGYEEDTAGRIMTPEYISLKETLTVAQALERIRTLSNASELIYYLYVTDISRHLKGIVSLRDLVISPPEQVLGEIMTLDVVSITTDMDQEEVARLIQRYDLVALPVVDKEQRLVGVVTVDDVLDILEQEATEDIYALGGLQGDGSNYFQTNLFTVARKRVFWLLVLLVTNTFTSSIIQTQGTNLAWTGQAIAITAFIPLLTGTGGNIGAQSSTVVIRGLNTNELKDLSPLQVIGREALAGFLLGTMLGILATLWGYYILKETLVVAIAVGSSLVVISLLASVSGSGLPFLFRLLSLDPALMSAPFITTAVDVIGVLIYFHIARLIFFHL</sequence>
<dbReference type="Pfam" id="PF01769">
    <property type="entry name" value="MgtE"/>
    <property type="match status" value="1"/>
</dbReference>
<protein>
    <recommendedName>
        <fullName evidence="9">Magnesium transporter MgtE</fullName>
    </recommendedName>
</protein>
<evidence type="ECO:0000256" key="4">
    <source>
        <dbReference type="ARBA" id="ARBA00022692"/>
    </source>
</evidence>
<feature type="transmembrane region" description="Helical" evidence="9">
    <location>
        <begin position="441"/>
        <end position="464"/>
    </location>
</feature>
<feature type="transmembrane region" description="Helical" evidence="9">
    <location>
        <begin position="375"/>
        <end position="395"/>
    </location>
</feature>
<comment type="function">
    <text evidence="9">Acts as a magnesium transporter.</text>
</comment>
<comment type="subcellular location">
    <subcellularLocation>
        <location evidence="9">Cell membrane</location>
        <topology evidence="9">Multi-pass membrane protein</topology>
    </subcellularLocation>
    <subcellularLocation>
        <location evidence="1">Membrane</location>
        <topology evidence="1">Multi-pass membrane protein</topology>
    </subcellularLocation>
</comment>
<comment type="caution">
    <text evidence="11">The sequence shown here is derived from an EMBL/GenBank/DDBJ whole genome shotgun (WGS) entry which is preliminary data.</text>
</comment>
<dbReference type="Gene3D" id="1.25.60.10">
    <property type="entry name" value="MgtE N-terminal domain-like"/>
    <property type="match status" value="1"/>
</dbReference>
<comment type="subunit">
    <text evidence="9">Homodimer.</text>
</comment>
<evidence type="ECO:0000256" key="1">
    <source>
        <dbReference type="ARBA" id="ARBA00004141"/>
    </source>
</evidence>
<comment type="caution">
    <text evidence="9">Lacks conserved residue(s) required for the propagation of feature annotation.</text>
</comment>
<dbReference type="InterPro" id="IPR006668">
    <property type="entry name" value="Mg_transptr_MgtE_intracell_dom"/>
</dbReference>
<comment type="similarity">
    <text evidence="2 9">Belongs to the SLC41A transporter family.</text>
</comment>
<evidence type="ECO:0000256" key="9">
    <source>
        <dbReference type="RuleBase" id="RU362011"/>
    </source>
</evidence>
<dbReference type="SUPFAM" id="SSF54631">
    <property type="entry name" value="CBS-domain pair"/>
    <property type="match status" value="1"/>
</dbReference>
<evidence type="ECO:0000256" key="6">
    <source>
        <dbReference type="ARBA" id="ARBA00022989"/>
    </source>
</evidence>
<keyword evidence="3 9" id="KW-0813">Transport</keyword>
<dbReference type="Pfam" id="PF00571">
    <property type="entry name" value="CBS"/>
    <property type="match status" value="2"/>
</dbReference>
<feature type="transmembrane region" description="Helical" evidence="9">
    <location>
        <begin position="401"/>
        <end position="429"/>
    </location>
</feature>
<keyword evidence="12" id="KW-1185">Reference proteome</keyword>
<dbReference type="SUPFAM" id="SSF161093">
    <property type="entry name" value="MgtE membrane domain-like"/>
    <property type="match status" value="1"/>
</dbReference>
<dbReference type="EMBL" id="JAIHOM010000024">
    <property type="protein sequence ID" value="MCW6035940.1"/>
    <property type="molecule type" value="Genomic_DNA"/>
</dbReference>
<evidence type="ECO:0000313" key="11">
    <source>
        <dbReference type="EMBL" id="MCW6035940.1"/>
    </source>
</evidence>
<dbReference type="CDD" id="cd04606">
    <property type="entry name" value="CBS_pair_Mg_transporter"/>
    <property type="match status" value="1"/>
</dbReference>
<evidence type="ECO:0000259" key="10">
    <source>
        <dbReference type="PROSITE" id="PS51371"/>
    </source>
</evidence>
<dbReference type="InterPro" id="IPR006667">
    <property type="entry name" value="SLC41_membr_dom"/>
</dbReference>
<dbReference type="SMART" id="SM00924">
    <property type="entry name" value="MgtE_N"/>
    <property type="match status" value="1"/>
</dbReference>
<name>A0ABT3L389_9CYAN</name>
<feature type="domain" description="CBS" evidence="10">
    <location>
        <begin position="214"/>
        <end position="270"/>
    </location>
</feature>
<keyword evidence="6 9" id="KW-1133">Transmembrane helix</keyword>
<dbReference type="RefSeq" id="WP_265263666.1">
    <property type="nucleotide sequence ID" value="NZ_JAIHOM010000024.1"/>
</dbReference>
<dbReference type="InterPro" id="IPR036739">
    <property type="entry name" value="SLC41_membr_dom_sf"/>
</dbReference>
<evidence type="ECO:0000256" key="5">
    <source>
        <dbReference type="ARBA" id="ARBA00022842"/>
    </source>
</evidence>
<keyword evidence="5 9" id="KW-0460">Magnesium</keyword>
<dbReference type="NCBIfam" id="TIGR00400">
    <property type="entry name" value="mgtE"/>
    <property type="match status" value="1"/>
</dbReference>
<dbReference type="InterPro" id="IPR000644">
    <property type="entry name" value="CBS_dom"/>
</dbReference>
<evidence type="ECO:0000256" key="2">
    <source>
        <dbReference type="ARBA" id="ARBA00009749"/>
    </source>
</evidence>
<dbReference type="SUPFAM" id="SSF158791">
    <property type="entry name" value="MgtE N-terminal domain-like"/>
    <property type="match status" value="1"/>
</dbReference>
<dbReference type="InterPro" id="IPR038076">
    <property type="entry name" value="MgtE_N_sf"/>
</dbReference>
<dbReference type="PROSITE" id="PS51371">
    <property type="entry name" value="CBS"/>
    <property type="match status" value="2"/>
</dbReference>
<dbReference type="Gene3D" id="1.10.357.20">
    <property type="entry name" value="SLC41 divalent cation transporters, integral membrane domain"/>
    <property type="match status" value="1"/>
</dbReference>
<evidence type="ECO:0000313" key="12">
    <source>
        <dbReference type="Proteomes" id="UP001526426"/>
    </source>
</evidence>
<dbReference type="InterPro" id="IPR046342">
    <property type="entry name" value="CBS_dom_sf"/>
</dbReference>
<dbReference type="PANTHER" id="PTHR43773:SF1">
    <property type="entry name" value="MAGNESIUM TRANSPORTER MGTE"/>
    <property type="match status" value="1"/>
</dbReference>
<dbReference type="PANTHER" id="PTHR43773">
    <property type="entry name" value="MAGNESIUM TRANSPORTER MGTE"/>
    <property type="match status" value="1"/>
</dbReference>
<gene>
    <name evidence="11" type="primary">mgtE</name>
    <name evidence="11" type="ORF">K4A83_06595</name>
</gene>
<evidence type="ECO:0000256" key="7">
    <source>
        <dbReference type="ARBA" id="ARBA00023136"/>
    </source>
</evidence>
<keyword evidence="9" id="KW-0479">Metal-binding</keyword>
<dbReference type="InterPro" id="IPR006669">
    <property type="entry name" value="MgtE_transporter"/>
</dbReference>
<dbReference type="Gene3D" id="3.10.580.10">
    <property type="entry name" value="CBS-domain"/>
    <property type="match status" value="1"/>
</dbReference>
<dbReference type="SMART" id="SM00116">
    <property type="entry name" value="CBS"/>
    <property type="match status" value="2"/>
</dbReference>
<dbReference type="Pfam" id="PF03448">
    <property type="entry name" value="MgtE_N"/>
    <property type="match status" value="1"/>
</dbReference>
<proteinExistence type="inferred from homology"/>
<keyword evidence="4 9" id="KW-0812">Transmembrane</keyword>
<accession>A0ABT3L389</accession>
<feature type="domain" description="CBS" evidence="10">
    <location>
        <begin position="150"/>
        <end position="213"/>
    </location>
</feature>
<keyword evidence="8" id="KW-0129">CBS domain</keyword>
<reference evidence="11 12" key="1">
    <citation type="submission" date="2021-08" db="EMBL/GenBank/DDBJ databases">
        <title>Draft genome sequence of Spirulina subsalsa with high tolerance to salinity and hype-accumulation of phycocyanin.</title>
        <authorList>
            <person name="Pei H."/>
            <person name="Jiang L."/>
        </authorList>
    </citation>
    <scope>NUCLEOTIDE SEQUENCE [LARGE SCALE GENOMIC DNA]</scope>
    <source>
        <strain evidence="11 12">FACHB-351</strain>
    </source>
</reference>